<dbReference type="Proteomes" id="UP000183275">
    <property type="component" value="Unassembled WGS sequence"/>
</dbReference>
<gene>
    <name evidence="2" type="ORF">SAMN05216285_1475</name>
</gene>
<dbReference type="InterPro" id="IPR055933">
    <property type="entry name" value="DUF7511"/>
</dbReference>
<dbReference type="RefSeq" id="WP_049988507.1">
    <property type="nucleotide sequence ID" value="NZ_FOIS01000002.1"/>
</dbReference>
<accession>A0A1I0NA95</accession>
<name>A0A1I0NA95_9EURY</name>
<proteinExistence type="predicted"/>
<dbReference type="AlphaFoldDB" id="A0A1I0NA95"/>
<sequence>MTVNEASPSDEVQSGAAPLELLADKGDDGVWTAVPANATGDERVSKWLEIDADAVCDLDTWR</sequence>
<reference evidence="3" key="1">
    <citation type="submission" date="2016-10" db="EMBL/GenBank/DDBJ databases">
        <authorList>
            <person name="Varghese N."/>
        </authorList>
    </citation>
    <scope>NUCLEOTIDE SEQUENCE [LARGE SCALE GENOMIC DNA]</scope>
    <source>
        <strain evidence="3">CGMCC 1.12284</strain>
    </source>
</reference>
<protein>
    <recommendedName>
        <fullName evidence="1">DUF7511 domain-containing protein</fullName>
    </recommendedName>
</protein>
<dbReference type="OrthoDB" id="196937at2157"/>
<organism evidence="2 3">
    <name type="scientific">Natrinema salifodinae</name>
    <dbReference type="NCBI Taxonomy" id="1202768"/>
    <lineage>
        <taxon>Archaea</taxon>
        <taxon>Methanobacteriati</taxon>
        <taxon>Methanobacteriota</taxon>
        <taxon>Stenosarchaea group</taxon>
        <taxon>Halobacteria</taxon>
        <taxon>Halobacteriales</taxon>
        <taxon>Natrialbaceae</taxon>
        <taxon>Natrinema</taxon>
    </lineage>
</organism>
<dbReference type="eggNOG" id="arCOG07586">
    <property type="taxonomic scope" value="Archaea"/>
</dbReference>
<evidence type="ECO:0000259" key="1">
    <source>
        <dbReference type="Pfam" id="PF24351"/>
    </source>
</evidence>
<keyword evidence="3" id="KW-1185">Reference proteome</keyword>
<evidence type="ECO:0000313" key="3">
    <source>
        <dbReference type="Proteomes" id="UP000183275"/>
    </source>
</evidence>
<feature type="domain" description="DUF7511" evidence="1">
    <location>
        <begin position="30"/>
        <end position="62"/>
    </location>
</feature>
<dbReference type="Pfam" id="PF24351">
    <property type="entry name" value="DUF7511"/>
    <property type="match status" value="1"/>
</dbReference>
<dbReference type="EMBL" id="FOIS01000002">
    <property type="protein sequence ID" value="SEV97806.1"/>
    <property type="molecule type" value="Genomic_DNA"/>
</dbReference>
<evidence type="ECO:0000313" key="2">
    <source>
        <dbReference type="EMBL" id="SEV97806.1"/>
    </source>
</evidence>